<name>A0ABP0D077_9PEZI</name>
<dbReference type="Pfam" id="PF01370">
    <property type="entry name" value="Epimerase"/>
    <property type="match status" value="1"/>
</dbReference>
<comment type="caution">
    <text evidence="4">The sequence shown here is derived from an EMBL/GenBank/DDBJ whole genome shotgun (WGS) entry which is preliminary data.</text>
</comment>
<dbReference type="PANTHER" id="PTHR10366:SF564">
    <property type="entry name" value="STEROL-4-ALPHA-CARBOXYLATE 3-DEHYDROGENASE, DECARBOXYLATING"/>
    <property type="match status" value="1"/>
</dbReference>
<dbReference type="CDD" id="cd05227">
    <property type="entry name" value="AR_SDR_e"/>
    <property type="match status" value="1"/>
</dbReference>
<evidence type="ECO:0000256" key="2">
    <source>
        <dbReference type="ARBA" id="ARBA00023445"/>
    </source>
</evidence>
<dbReference type="GO" id="GO:0043892">
    <property type="term" value="F:methylglyoxal reductase (NADPH) activity"/>
    <property type="evidence" value="ECO:0007669"/>
    <property type="project" value="UniProtKB-EC"/>
</dbReference>
<evidence type="ECO:0000256" key="1">
    <source>
        <dbReference type="ARBA" id="ARBA00023002"/>
    </source>
</evidence>
<keyword evidence="1 4" id="KW-0560">Oxidoreductase</keyword>
<evidence type="ECO:0000313" key="5">
    <source>
        <dbReference type="Proteomes" id="UP001642406"/>
    </source>
</evidence>
<feature type="domain" description="NAD-dependent epimerase/dehydratase" evidence="3">
    <location>
        <begin position="21"/>
        <end position="274"/>
    </location>
</feature>
<dbReference type="Proteomes" id="UP001642406">
    <property type="component" value="Unassembled WGS sequence"/>
</dbReference>
<gene>
    <name evidence="4" type="primary">GRE2_4</name>
    <name evidence="4" type="ORF">SBRCBS47491_010155</name>
</gene>
<keyword evidence="5" id="KW-1185">Reference proteome</keyword>
<organism evidence="4 5">
    <name type="scientific">Sporothrix bragantina</name>
    <dbReference type="NCBI Taxonomy" id="671064"/>
    <lineage>
        <taxon>Eukaryota</taxon>
        <taxon>Fungi</taxon>
        <taxon>Dikarya</taxon>
        <taxon>Ascomycota</taxon>
        <taxon>Pezizomycotina</taxon>
        <taxon>Sordariomycetes</taxon>
        <taxon>Sordariomycetidae</taxon>
        <taxon>Ophiostomatales</taxon>
        <taxon>Ophiostomataceae</taxon>
        <taxon>Sporothrix</taxon>
    </lineage>
</organism>
<evidence type="ECO:0000259" key="3">
    <source>
        <dbReference type="Pfam" id="PF01370"/>
    </source>
</evidence>
<reference evidence="4 5" key="1">
    <citation type="submission" date="2024-01" db="EMBL/GenBank/DDBJ databases">
        <authorList>
            <person name="Allen C."/>
            <person name="Tagirdzhanova G."/>
        </authorList>
    </citation>
    <scope>NUCLEOTIDE SEQUENCE [LARGE SCALE GENOMIC DNA]</scope>
</reference>
<accession>A0ABP0D077</accession>
<comment type="similarity">
    <text evidence="2">Belongs to the NAD(P)-dependent epimerase/dehydratase family. Dihydroflavonol-4-reductase subfamily.</text>
</comment>
<dbReference type="InterPro" id="IPR001509">
    <property type="entry name" value="Epimerase_deHydtase"/>
</dbReference>
<dbReference type="EMBL" id="CAWUHC010000209">
    <property type="protein sequence ID" value="CAK7237807.1"/>
    <property type="molecule type" value="Genomic_DNA"/>
</dbReference>
<dbReference type="InterPro" id="IPR036291">
    <property type="entry name" value="NAD(P)-bd_dom_sf"/>
</dbReference>
<proteinExistence type="inferred from homology"/>
<dbReference type="PANTHER" id="PTHR10366">
    <property type="entry name" value="NAD DEPENDENT EPIMERASE/DEHYDRATASE"/>
    <property type="match status" value="1"/>
</dbReference>
<dbReference type="InterPro" id="IPR050425">
    <property type="entry name" value="NAD(P)_dehydrat-like"/>
</dbReference>
<evidence type="ECO:0000313" key="4">
    <source>
        <dbReference type="EMBL" id="CAK7237807.1"/>
    </source>
</evidence>
<dbReference type="SUPFAM" id="SSF51735">
    <property type="entry name" value="NAD(P)-binding Rossmann-fold domains"/>
    <property type="match status" value="1"/>
</dbReference>
<sequence>MSKVGEPDAPECAVTQDADCLAGGSGFIATHVLRVLLSRGYNVVTTVRSATKGDKILETYADYAKNKKLAYVIVGDIAKDGAFDEAVQSDPPFSYVIHTASPFPSSFNDPVKDVLEPAINGTTGILKAIQAHAPSVKRVVITSSFAAMTQDSTPPKIYDESSWNPITWDEALTSKTYRGSKTLAEKAAWDFVDTEKPAFDLSTICPPLVFGPVEQQLSNINSLNTSNQQILNILQGKHVHDTILLPAGSSIFTDVRDLALAHVRAIEVPEAGGKRFFVTAGHYSCKRIVDIIRASHPELASVLPKNLQEDLPADIYGYDNGRVKSTLGIEFRPLKECIDDTVASLLKLGV</sequence>
<protein>
    <submittedName>
        <fullName evidence="4">Methylglyoxal reductase (NADPH-dependent) gre2</fullName>
        <ecNumber evidence="4">1.1.1.283</ecNumber>
    </submittedName>
</protein>
<dbReference type="Gene3D" id="3.40.50.720">
    <property type="entry name" value="NAD(P)-binding Rossmann-like Domain"/>
    <property type="match status" value="1"/>
</dbReference>
<dbReference type="EC" id="1.1.1.283" evidence="4"/>